<reference evidence="2" key="1">
    <citation type="submission" date="2021-02" db="EMBL/GenBank/DDBJ databases">
        <authorList>
            <person name="Dougan E. K."/>
            <person name="Rhodes N."/>
            <person name="Thang M."/>
            <person name="Chan C."/>
        </authorList>
    </citation>
    <scope>NUCLEOTIDE SEQUENCE</scope>
</reference>
<dbReference type="Gene3D" id="3.40.50.300">
    <property type="entry name" value="P-loop containing nucleotide triphosphate hydrolases"/>
    <property type="match status" value="1"/>
</dbReference>
<evidence type="ECO:0000259" key="1">
    <source>
        <dbReference type="Pfam" id="PF12770"/>
    </source>
</evidence>
<proteinExistence type="predicted"/>
<dbReference type="Proteomes" id="UP000626109">
    <property type="component" value="Unassembled WGS sequence"/>
</dbReference>
<evidence type="ECO:0000313" key="2">
    <source>
        <dbReference type="EMBL" id="CAE8700366.1"/>
    </source>
</evidence>
<gene>
    <name evidence="2" type="ORF">PGLA2088_LOCUS31587</name>
</gene>
<name>A0A813KCG2_POLGL</name>
<organism evidence="2 3">
    <name type="scientific">Polarella glacialis</name>
    <name type="common">Dinoflagellate</name>
    <dbReference type="NCBI Taxonomy" id="89957"/>
    <lineage>
        <taxon>Eukaryota</taxon>
        <taxon>Sar</taxon>
        <taxon>Alveolata</taxon>
        <taxon>Dinophyceae</taxon>
        <taxon>Suessiales</taxon>
        <taxon>Suessiaceae</taxon>
        <taxon>Polarella</taxon>
    </lineage>
</organism>
<dbReference type="InterPro" id="IPR024983">
    <property type="entry name" value="CHAT_dom"/>
</dbReference>
<protein>
    <recommendedName>
        <fullName evidence="1">CHAT domain-containing protein</fullName>
    </recommendedName>
</protein>
<feature type="domain" description="CHAT" evidence="1">
    <location>
        <begin position="1"/>
        <end position="49"/>
    </location>
</feature>
<sequence length="279" mass="30457">MEAGVPHVICCRGKVFDGACKTFTRAFYRSLAAGRQVFAAFEYAKESVACAPQAGLRAESSKFLLLPRQEDLLKIPSLASSMSQHYMATLRQLSARKVDSQVANGEAPRLGNAANAIAKNCLPPRNQHFLGRASEMVEMARHIARGGGSERGARVVNVWGKSQGIGKTAMLAEFTRFCVCPGRLFAGAAIWVPLRSFSSAVEEGTPLPIGLERASSSTGNNGRGSLFLLQVFEAVIAFVEVFRNHHVPWCGLRLCLYFVLLVFADKNNNNNNNNNNFFI</sequence>
<dbReference type="AlphaFoldDB" id="A0A813KCG2"/>
<comment type="caution">
    <text evidence="2">The sequence shown here is derived from an EMBL/GenBank/DDBJ whole genome shotgun (WGS) entry which is preliminary data.</text>
</comment>
<dbReference type="Pfam" id="PF12770">
    <property type="entry name" value="CHAT"/>
    <property type="match status" value="1"/>
</dbReference>
<dbReference type="EMBL" id="CAJNNW010029472">
    <property type="protein sequence ID" value="CAE8700366.1"/>
    <property type="molecule type" value="Genomic_DNA"/>
</dbReference>
<accession>A0A813KCG2</accession>
<evidence type="ECO:0000313" key="3">
    <source>
        <dbReference type="Proteomes" id="UP000626109"/>
    </source>
</evidence>
<dbReference type="InterPro" id="IPR027417">
    <property type="entry name" value="P-loop_NTPase"/>
</dbReference>